<dbReference type="PANTHER" id="PTHR43133:SF60">
    <property type="entry name" value="RNA POLYMERASE SIGMA FACTOR SIGV"/>
    <property type="match status" value="1"/>
</dbReference>
<dbReference type="NCBIfam" id="TIGR02937">
    <property type="entry name" value="sigma70-ECF"/>
    <property type="match status" value="1"/>
</dbReference>
<dbReference type="Pfam" id="PF04542">
    <property type="entry name" value="Sigma70_r2"/>
    <property type="match status" value="1"/>
</dbReference>
<accession>A0ABQ1SN66</accession>
<dbReference type="InterPro" id="IPR036388">
    <property type="entry name" value="WH-like_DNA-bd_sf"/>
</dbReference>
<evidence type="ECO:0000259" key="5">
    <source>
        <dbReference type="Pfam" id="PF04542"/>
    </source>
</evidence>
<proteinExistence type="inferred from homology"/>
<evidence type="ECO:0000256" key="4">
    <source>
        <dbReference type="ARBA" id="ARBA00023163"/>
    </source>
</evidence>
<keyword evidence="2" id="KW-0805">Transcription regulation</keyword>
<keyword evidence="8" id="KW-1185">Reference proteome</keyword>
<dbReference type="InterPro" id="IPR007627">
    <property type="entry name" value="RNA_pol_sigma70_r2"/>
</dbReference>
<dbReference type="InterPro" id="IPR013249">
    <property type="entry name" value="RNA_pol_sigma70_r4_t2"/>
</dbReference>
<dbReference type="GO" id="GO:0000428">
    <property type="term" value="C:DNA-directed RNA polymerase complex"/>
    <property type="evidence" value="ECO:0007669"/>
    <property type="project" value="UniProtKB-KW"/>
</dbReference>
<evidence type="ECO:0000259" key="6">
    <source>
        <dbReference type="Pfam" id="PF08281"/>
    </source>
</evidence>
<dbReference type="Gene3D" id="1.10.10.10">
    <property type="entry name" value="Winged helix-like DNA-binding domain superfamily/Winged helix DNA-binding domain"/>
    <property type="match status" value="1"/>
</dbReference>
<dbReference type="SUPFAM" id="SSF88659">
    <property type="entry name" value="Sigma3 and sigma4 domains of RNA polymerase sigma factors"/>
    <property type="match status" value="1"/>
</dbReference>
<dbReference type="Gene3D" id="1.10.1740.10">
    <property type="match status" value="1"/>
</dbReference>
<name>A0ABQ1SN66_9FLAO</name>
<dbReference type="InterPro" id="IPR013324">
    <property type="entry name" value="RNA_pol_sigma_r3/r4-like"/>
</dbReference>
<dbReference type="InterPro" id="IPR013325">
    <property type="entry name" value="RNA_pol_sigma_r2"/>
</dbReference>
<feature type="domain" description="RNA polymerase sigma factor 70 region 4 type 2" evidence="6">
    <location>
        <begin position="122"/>
        <end position="172"/>
    </location>
</feature>
<dbReference type="InterPro" id="IPR039425">
    <property type="entry name" value="RNA_pol_sigma-70-like"/>
</dbReference>
<organism evidence="7 8">
    <name type="scientific">Psychroflexus planctonicus</name>
    <dbReference type="NCBI Taxonomy" id="1526575"/>
    <lineage>
        <taxon>Bacteria</taxon>
        <taxon>Pseudomonadati</taxon>
        <taxon>Bacteroidota</taxon>
        <taxon>Flavobacteriia</taxon>
        <taxon>Flavobacteriales</taxon>
        <taxon>Flavobacteriaceae</taxon>
        <taxon>Psychroflexus</taxon>
    </lineage>
</organism>
<dbReference type="Pfam" id="PF08281">
    <property type="entry name" value="Sigma70_r4_2"/>
    <property type="match status" value="1"/>
</dbReference>
<sequence length="177" mass="21126">MTEKEIKHIELAKSGNQLGFNFLVEHYWNYVYHFILKQTQNAYLSEEVCIESFAKAFDKIEQFNPKYEFKTWLVQIAKNGLIDEYRKKKLDTQEINNYSLKIAEDTSIGEDIQENNTNEEIVISELKKLQKDYQIVLQKYYLECKSFKEISEELQIPINNLKVKAHRAKQKLHKKLK</sequence>
<dbReference type="EMBL" id="BMGM01000013">
    <property type="protein sequence ID" value="GGE44252.1"/>
    <property type="molecule type" value="Genomic_DNA"/>
</dbReference>
<comment type="similarity">
    <text evidence="1">Belongs to the sigma-70 factor family. ECF subfamily.</text>
</comment>
<dbReference type="Proteomes" id="UP000599179">
    <property type="component" value="Unassembled WGS sequence"/>
</dbReference>
<evidence type="ECO:0000256" key="2">
    <source>
        <dbReference type="ARBA" id="ARBA00023015"/>
    </source>
</evidence>
<evidence type="ECO:0000256" key="1">
    <source>
        <dbReference type="ARBA" id="ARBA00010641"/>
    </source>
</evidence>
<gene>
    <name evidence="7" type="ORF">GCM10010832_25350</name>
</gene>
<evidence type="ECO:0000313" key="8">
    <source>
        <dbReference type="Proteomes" id="UP000599179"/>
    </source>
</evidence>
<comment type="caution">
    <text evidence="7">The sequence shown here is derived from an EMBL/GenBank/DDBJ whole genome shotgun (WGS) entry which is preliminary data.</text>
</comment>
<evidence type="ECO:0000256" key="3">
    <source>
        <dbReference type="ARBA" id="ARBA00023082"/>
    </source>
</evidence>
<keyword evidence="4" id="KW-0804">Transcription</keyword>
<keyword evidence="7" id="KW-0240">DNA-directed RNA polymerase</keyword>
<dbReference type="SUPFAM" id="SSF88946">
    <property type="entry name" value="Sigma2 domain of RNA polymerase sigma factors"/>
    <property type="match status" value="1"/>
</dbReference>
<evidence type="ECO:0000313" key="7">
    <source>
        <dbReference type="EMBL" id="GGE44252.1"/>
    </source>
</evidence>
<feature type="domain" description="RNA polymerase sigma-70 region 2" evidence="5">
    <location>
        <begin position="23"/>
        <end position="89"/>
    </location>
</feature>
<dbReference type="PANTHER" id="PTHR43133">
    <property type="entry name" value="RNA POLYMERASE ECF-TYPE SIGMA FACTO"/>
    <property type="match status" value="1"/>
</dbReference>
<protein>
    <submittedName>
        <fullName evidence="7">DNA-directed RNA polymerase sigma-70 factor</fullName>
    </submittedName>
</protein>
<keyword evidence="3" id="KW-0731">Sigma factor</keyword>
<dbReference type="RefSeq" id="WP_188459527.1">
    <property type="nucleotide sequence ID" value="NZ_BMGM01000013.1"/>
</dbReference>
<reference evidence="8" key="1">
    <citation type="journal article" date="2019" name="Int. J. Syst. Evol. Microbiol.">
        <title>The Global Catalogue of Microorganisms (GCM) 10K type strain sequencing project: providing services to taxonomists for standard genome sequencing and annotation.</title>
        <authorList>
            <consortium name="The Broad Institute Genomics Platform"/>
            <consortium name="The Broad Institute Genome Sequencing Center for Infectious Disease"/>
            <person name="Wu L."/>
            <person name="Ma J."/>
        </authorList>
    </citation>
    <scope>NUCLEOTIDE SEQUENCE [LARGE SCALE GENOMIC DNA]</scope>
    <source>
        <strain evidence="8">CGMCC 1.12931</strain>
    </source>
</reference>
<dbReference type="InterPro" id="IPR014284">
    <property type="entry name" value="RNA_pol_sigma-70_dom"/>
</dbReference>